<reference evidence="1" key="1">
    <citation type="journal article" date="2015" name="Nature">
        <title>Complex archaea that bridge the gap between prokaryotes and eukaryotes.</title>
        <authorList>
            <person name="Spang A."/>
            <person name="Saw J.H."/>
            <person name="Jorgensen S.L."/>
            <person name="Zaremba-Niedzwiedzka K."/>
            <person name="Martijn J."/>
            <person name="Lind A.E."/>
            <person name="van Eijk R."/>
            <person name="Schleper C."/>
            <person name="Guy L."/>
            <person name="Ettema T.J."/>
        </authorList>
    </citation>
    <scope>NUCLEOTIDE SEQUENCE</scope>
</reference>
<protein>
    <submittedName>
        <fullName evidence="1">Uncharacterized protein</fullName>
    </submittedName>
</protein>
<comment type="caution">
    <text evidence="1">The sequence shown here is derived from an EMBL/GenBank/DDBJ whole genome shotgun (WGS) entry which is preliminary data.</text>
</comment>
<name>A0A0F8YV51_9ZZZZ</name>
<accession>A0A0F8YV51</accession>
<evidence type="ECO:0000313" key="1">
    <source>
        <dbReference type="EMBL" id="KKK85337.1"/>
    </source>
</evidence>
<proteinExistence type="predicted"/>
<gene>
    <name evidence="1" type="ORF">LCGC14_2774310</name>
</gene>
<dbReference type="EMBL" id="LAZR01051357">
    <property type="protein sequence ID" value="KKK85337.1"/>
    <property type="molecule type" value="Genomic_DNA"/>
</dbReference>
<dbReference type="AlphaFoldDB" id="A0A0F8YV51"/>
<organism evidence="1">
    <name type="scientific">marine sediment metagenome</name>
    <dbReference type="NCBI Taxonomy" id="412755"/>
    <lineage>
        <taxon>unclassified sequences</taxon>
        <taxon>metagenomes</taxon>
        <taxon>ecological metagenomes</taxon>
    </lineage>
</organism>
<sequence>MKLPYASTSTGTKAREEILKILKRFGCTSVGFMDEFDTKTVILAFVWRERQIQLRASAQGWANAYLRETPWMMNRHSTKAEWEQRALDHKARAMISSELGHARAEISAVYVGR</sequence>